<evidence type="ECO:0000313" key="3">
    <source>
        <dbReference type="WBParaSite" id="SVE_1274600.1"/>
    </source>
</evidence>
<reference evidence="2" key="1">
    <citation type="submission" date="2014-07" db="EMBL/GenBank/DDBJ databases">
        <authorList>
            <person name="Martin A.A"/>
            <person name="De Silva N."/>
        </authorList>
    </citation>
    <scope>NUCLEOTIDE SEQUENCE</scope>
</reference>
<feature type="compositionally biased region" description="Acidic residues" evidence="1">
    <location>
        <begin position="531"/>
        <end position="549"/>
    </location>
</feature>
<dbReference type="WBParaSite" id="SVE_1274600.1">
    <property type="protein sequence ID" value="SVE_1274600.1"/>
    <property type="gene ID" value="SVE_1274600"/>
</dbReference>
<sequence length="557" mass="64589">MSNNSDKLKWLINDDKEYESIVTRNKHFEKSYKNYDSAFLSKKIDEICENFLATNNFNVKTKNSYLNSIEEILLLLCKHVFNFVDVVAQLTVKKKINGVKDSNLIRFDIDASPLYKRDVFKFDTTCYTIPVKEDITKYLNESVHLDENETQLSLALFLDEFNVSPLGSYNKFTKYCNVAYRFINIKGLKYLQSSTKKHFRSICVVQSVIASQNWEKFLSFICKQINFSALINGIERYISLKFIVADNVGFADIYKIVKNYKSSCKQQNCKSCLWKGIEWSSKRTPNDISINIRKHSISYLPPNSNMCNDPFHDLLSNGVLYTATMLTLKNMLLLLPPFMSIDEIKTKLILEAKNKKFRNLRLVLFDKIFSNLNKAKRTSKAKNKSHDAKNVNKCVNLNGNQTLSLGIVVFFVLKSTNFIHGVKQLPGHPVYSKCYRVSHQTIKQMLNSTKSRINVSKTIGKKLLFDRSIEREDEPARKYLKLELSWDYDAFVLPDEEDLSERDESLSTSILEISRNLIEETKKYEERNSDGSDDDSEESSLYDPFEDSFDYLNDSNY</sequence>
<proteinExistence type="predicted"/>
<organism evidence="2 3">
    <name type="scientific">Strongyloides venezuelensis</name>
    <name type="common">Threadworm</name>
    <dbReference type="NCBI Taxonomy" id="75913"/>
    <lineage>
        <taxon>Eukaryota</taxon>
        <taxon>Metazoa</taxon>
        <taxon>Ecdysozoa</taxon>
        <taxon>Nematoda</taxon>
        <taxon>Chromadorea</taxon>
        <taxon>Rhabditida</taxon>
        <taxon>Tylenchina</taxon>
        <taxon>Panagrolaimomorpha</taxon>
        <taxon>Strongyloidoidea</taxon>
        <taxon>Strongyloididae</taxon>
        <taxon>Strongyloides</taxon>
    </lineage>
</organism>
<feature type="compositionally biased region" description="Basic and acidic residues" evidence="1">
    <location>
        <begin position="521"/>
        <end position="530"/>
    </location>
</feature>
<dbReference type="AlphaFoldDB" id="A0A0K0FRP5"/>
<accession>A0A0K0FRP5</accession>
<evidence type="ECO:0000256" key="1">
    <source>
        <dbReference type="SAM" id="MobiDB-lite"/>
    </source>
</evidence>
<evidence type="ECO:0000313" key="2">
    <source>
        <dbReference type="Proteomes" id="UP000035680"/>
    </source>
</evidence>
<dbReference type="Proteomes" id="UP000035680">
    <property type="component" value="Unassembled WGS sequence"/>
</dbReference>
<name>A0A0K0FRP5_STRVS</name>
<keyword evidence="2" id="KW-1185">Reference proteome</keyword>
<protein>
    <submittedName>
        <fullName evidence="3">DDE_Tnp_1_7 domain-containing protein</fullName>
    </submittedName>
</protein>
<feature type="region of interest" description="Disordered" evidence="1">
    <location>
        <begin position="521"/>
        <end position="557"/>
    </location>
</feature>
<reference evidence="3" key="2">
    <citation type="submission" date="2015-08" db="UniProtKB">
        <authorList>
            <consortium name="WormBaseParasite"/>
        </authorList>
    </citation>
    <scope>IDENTIFICATION</scope>
</reference>